<reference evidence="1" key="1">
    <citation type="submission" date="2021-02" db="EMBL/GenBank/DDBJ databases">
        <authorList>
            <person name="Nowell W R."/>
        </authorList>
    </citation>
    <scope>NUCLEOTIDE SEQUENCE</scope>
</reference>
<comment type="caution">
    <text evidence="1">The sequence shown here is derived from an EMBL/GenBank/DDBJ whole genome shotgun (WGS) entry which is preliminary data.</text>
</comment>
<accession>A0A820JEX7</accession>
<sequence>SLHIHLRSNHFETLHPCTFINFARSTIHVENNPLICNEE</sequence>
<dbReference type="Proteomes" id="UP000663874">
    <property type="component" value="Unassembled WGS sequence"/>
</dbReference>
<gene>
    <name evidence="1" type="ORF">FNK824_LOCUS41510</name>
</gene>
<organism evidence="1 2">
    <name type="scientific">Rotaria sordida</name>
    <dbReference type="NCBI Taxonomy" id="392033"/>
    <lineage>
        <taxon>Eukaryota</taxon>
        <taxon>Metazoa</taxon>
        <taxon>Spiralia</taxon>
        <taxon>Gnathifera</taxon>
        <taxon>Rotifera</taxon>
        <taxon>Eurotatoria</taxon>
        <taxon>Bdelloidea</taxon>
        <taxon>Philodinida</taxon>
        <taxon>Philodinidae</taxon>
        <taxon>Rotaria</taxon>
    </lineage>
</organism>
<evidence type="ECO:0000313" key="2">
    <source>
        <dbReference type="Proteomes" id="UP000663874"/>
    </source>
</evidence>
<evidence type="ECO:0000313" key="1">
    <source>
        <dbReference type="EMBL" id="CAF4326034.1"/>
    </source>
</evidence>
<protein>
    <recommendedName>
        <fullName evidence="3">Toll-like receptor 4</fullName>
    </recommendedName>
</protein>
<dbReference type="EMBL" id="CAJOBE010040965">
    <property type="protein sequence ID" value="CAF4326034.1"/>
    <property type="molecule type" value="Genomic_DNA"/>
</dbReference>
<proteinExistence type="predicted"/>
<name>A0A820JEX7_9BILA</name>
<evidence type="ECO:0008006" key="3">
    <source>
        <dbReference type="Google" id="ProtNLM"/>
    </source>
</evidence>
<feature type="non-terminal residue" evidence="1">
    <location>
        <position position="1"/>
    </location>
</feature>
<dbReference type="AlphaFoldDB" id="A0A820JEX7"/>